<evidence type="ECO:0000256" key="3">
    <source>
        <dbReference type="PROSITE-ProRule" id="PRU00464"/>
    </source>
</evidence>
<dbReference type="InterPro" id="IPR001310">
    <property type="entry name" value="Histidine_triad_HIT"/>
</dbReference>
<feature type="active site" description="Tele-AMP-histidine intermediate" evidence="1">
    <location>
        <position position="105"/>
    </location>
</feature>
<evidence type="ECO:0000256" key="2">
    <source>
        <dbReference type="PIRSR" id="PIRSR601310-3"/>
    </source>
</evidence>
<dbReference type="PANTHER" id="PTHR46648:SF1">
    <property type="entry name" value="ADENOSINE 5'-MONOPHOSPHORAMIDASE HNT1"/>
    <property type="match status" value="1"/>
</dbReference>
<evidence type="ECO:0000259" key="4">
    <source>
        <dbReference type="PROSITE" id="PS51084"/>
    </source>
</evidence>
<organism evidence="5 6">
    <name type="scientific">Actinopolymorpha singaporensis</name>
    <dbReference type="NCBI Taxonomy" id="117157"/>
    <lineage>
        <taxon>Bacteria</taxon>
        <taxon>Bacillati</taxon>
        <taxon>Actinomycetota</taxon>
        <taxon>Actinomycetes</taxon>
        <taxon>Propionibacteriales</taxon>
        <taxon>Actinopolymorphaceae</taxon>
        <taxon>Actinopolymorpha</taxon>
    </lineage>
</organism>
<reference evidence="5 6" key="1">
    <citation type="submission" date="2016-10" db="EMBL/GenBank/DDBJ databases">
        <authorList>
            <person name="de Groot N.N."/>
        </authorList>
    </citation>
    <scope>NUCLEOTIDE SEQUENCE [LARGE SCALE GENOMIC DNA]</scope>
    <source>
        <strain evidence="5 6">DSM 22024</strain>
    </source>
</reference>
<dbReference type="InterPro" id="IPR011146">
    <property type="entry name" value="HIT-like"/>
</dbReference>
<dbReference type="GO" id="GO:0003824">
    <property type="term" value="F:catalytic activity"/>
    <property type="evidence" value="ECO:0007669"/>
    <property type="project" value="InterPro"/>
</dbReference>
<gene>
    <name evidence="5" type="ORF">SAMN04489717_2434</name>
</gene>
<protein>
    <submittedName>
        <fullName evidence="5">Histidine triad (HIT) family protein</fullName>
    </submittedName>
</protein>
<evidence type="ECO:0000256" key="1">
    <source>
        <dbReference type="PIRSR" id="PIRSR601310-1"/>
    </source>
</evidence>
<dbReference type="RefSeq" id="WP_197681799.1">
    <property type="nucleotide sequence ID" value="NZ_LT629732.1"/>
</dbReference>
<feature type="short sequence motif" description="Histidine triad motif" evidence="2 3">
    <location>
        <begin position="103"/>
        <end position="107"/>
    </location>
</feature>
<dbReference type="InterPro" id="IPR036265">
    <property type="entry name" value="HIT-like_sf"/>
</dbReference>
<keyword evidence="6" id="KW-1185">Reference proteome</keyword>
<dbReference type="Proteomes" id="UP000198983">
    <property type="component" value="Chromosome I"/>
</dbReference>
<sequence>MALIVPDDDCSFCAYLHGDRPFTVLKQLDKVALLVTREQRGVGHVLAIPTAHRPTLLDLAPDEYAPLMELTQRAAAAIVQAFDVEGVAVWQNNGVPSHQTVPHVHFHVAGTLPGGGTDWGTVPRLSFDETDRIADRLRPHLQTD</sequence>
<dbReference type="PROSITE" id="PS51084">
    <property type="entry name" value="HIT_2"/>
    <property type="match status" value="1"/>
</dbReference>
<dbReference type="AlphaFoldDB" id="A0A1H1RJ98"/>
<dbReference type="Pfam" id="PF01230">
    <property type="entry name" value="HIT"/>
    <property type="match status" value="1"/>
</dbReference>
<dbReference type="GO" id="GO:0009117">
    <property type="term" value="P:nucleotide metabolic process"/>
    <property type="evidence" value="ECO:0007669"/>
    <property type="project" value="TreeGrafter"/>
</dbReference>
<dbReference type="Gene3D" id="3.30.428.10">
    <property type="entry name" value="HIT-like"/>
    <property type="match status" value="1"/>
</dbReference>
<dbReference type="SUPFAM" id="SSF54197">
    <property type="entry name" value="HIT-like"/>
    <property type="match status" value="1"/>
</dbReference>
<name>A0A1H1RJ98_9ACTN</name>
<evidence type="ECO:0000313" key="5">
    <source>
        <dbReference type="EMBL" id="SDS35606.1"/>
    </source>
</evidence>
<evidence type="ECO:0000313" key="6">
    <source>
        <dbReference type="Proteomes" id="UP000198983"/>
    </source>
</evidence>
<dbReference type="PANTHER" id="PTHR46648">
    <property type="entry name" value="HIT FAMILY PROTEIN 1"/>
    <property type="match status" value="1"/>
</dbReference>
<proteinExistence type="predicted"/>
<dbReference type="EMBL" id="LT629732">
    <property type="protein sequence ID" value="SDS35606.1"/>
    <property type="molecule type" value="Genomic_DNA"/>
</dbReference>
<accession>A0A1H1RJ98</accession>
<feature type="domain" description="HIT" evidence="4">
    <location>
        <begin position="11"/>
        <end position="119"/>
    </location>
</feature>
<dbReference type="STRING" id="117157.SAMN04489717_2434"/>